<protein>
    <submittedName>
        <fullName evidence="8">IS605 OrfB-like transposable element containing RNAse H-like and Zn finger domain</fullName>
    </submittedName>
</protein>
<evidence type="ECO:0000256" key="3">
    <source>
        <dbReference type="ARBA" id="ARBA00022578"/>
    </source>
</evidence>
<evidence type="ECO:0000259" key="7">
    <source>
        <dbReference type="Pfam" id="PF07282"/>
    </source>
</evidence>
<dbReference type="InterPro" id="IPR001959">
    <property type="entry name" value="Transposase"/>
</dbReference>
<evidence type="ECO:0000256" key="5">
    <source>
        <dbReference type="ARBA" id="ARBA00023172"/>
    </source>
</evidence>
<evidence type="ECO:0000259" key="6">
    <source>
        <dbReference type="Pfam" id="PF01385"/>
    </source>
</evidence>
<reference evidence="8" key="1">
    <citation type="submission" date="2016-12" db="EMBL/GenBank/DDBJ databases">
        <title>Discovery of methanogenic haloarchaea.</title>
        <authorList>
            <person name="Sorokin D.Y."/>
            <person name="Makarova K.S."/>
            <person name="Abbas B."/>
            <person name="Ferrer M."/>
            <person name="Golyshin P.N."/>
        </authorList>
    </citation>
    <scope>NUCLEOTIDE SEQUENCE [LARGE SCALE GENOMIC DNA]</scope>
    <source>
        <strain evidence="8">HMET1</strain>
    </source>
</reference>
<evidence type="ECO:0000313" key="9">
    <source>
        <dbReference type="Proteomes" id="UP000185744"/>
    </source>
</evidence>
<dbReference type="AlphaFoldDB" id="A0A1Q6DWS6"/>
<accession>A0A1Q6DWS6</accession>
<dbReference type="NCBIfam" id="NF040570">
    <property type="entry name" value="guided_TnpB"/>
    <property type="match status" value="1"/>
</dbReference>
<evidence type="ECO:0000313" key="8">
    <source>
        <dbReference type="EMBL" id="OKY78819.1"/>
    </source>
</evidence>
<dbReference type="GO" id="GO:0032196">
    <property type="term" value="P:transposition"/>
    <property type="evidence" value="ECO:0007669"/>
    <property type="project" value="UniProtKB-KW"/>
</dbReference>
<dbReference type="GO" id="GO:0006310">
    <property type="term" value="P:DNA recombination"/>
    <property type="evidence" value="ECO:0007669"/>
    <property type="project" value="UniProtKB-KW"/>
</dbReference>
<feature type="domain" description="Cas12f1-like TNB" evidence="7">
    <location>
        <begin position="296"/>
        <end position="361"/>
    </location>
</feature>
<keyword evidence="3" id="KW-0815">Transposition</keyword>
<dbReference type="GO" id="GO:0003677">
    <property type="term" value="F:DNA binding"/>
    <property type="evidence" value="ECO:0007669"/>
    <property type="project" value="UniProtKB-KW"/>
</dbReference>
<evidence type="ECO:0000256" key="4">
    <source>
        <dbReference type="ARBA" id="ARBA00023125"/>
    </source>
</evidence>
<organism evidence="8 9">
    <name type="scientific">Methanohalarchaeum thermophilum</name>
    <dbReference type="NCBI Taxonomy" id="1903181"/>
    <lineage>
        <taxon>Archaea</taxon>
        <taxon>Methanobacteriati</taxon>
        <taxon>Methanobacteriota</taxon>
        <taxon>Methanonatronarchaeia</taxon>
        <taxon>Methanonatronarchaeales</taxon>
        <taxon>Methanonatronarchaeaceae</taxon>
        <taxon>Candidatus Methanohalarchaeum</taxon>
    </lineage>
</organism>
<dbReference type="PANTHER" id="PTHR30405">
    <property type="entry name" value="TRANSPOSASE"/>
    <property type="match status" value="1"/>
</dbReference>
<keyword evidence="9" id="KW-1185">Reference proteome</keyword>
<comment type="similarity">
    <text evidence="2">In the N-terminal section; belongs to the transposase 2 family.</text>
</comment>
<dbReference type="Pfam" id="PF07282">
    <property type="entry name" value="Cas12f1-like_TNB"/>
    <property type="match status" value="1"/>
</dbReference>
<evidence type="ECO:0000256" key="1">
    <source>
        <dbReference type="ARBA" id="ARBA00008761"/>
    </source>
</evidence>
<dbReference type="Proteomes" id="UP000185744">
    <property type="component" value="Unassembled WGS sequence"/>
</dbReference>
<dbReference type="InParanoid" id="A0A1Q6DWS6"/>
<gene>
    <name evidence="8" type="ORF">BTN85_1322</name>
</gene>
<sequence>MRRTVKIKLGLDQNQQKLLQETIEQFKQACQKVVDYGWNEDGLKTYQKNKLHKATYDKIREDTDLPANLVIRARDRASEAIKGCVEKLKNDEKASKPIFKSDSIAYDKRTLTVWLDEESCSIATIDDRIEVGFDLPNELNDYYDKYLNDGWEITQSTIEKHSYEDGEPLYLHLGLEKEIQKNKSINPTIMGIDLGIENLAVTSTGEFFSGTEFFSRRERYEELRGKLQAEGTRSAHLTLKSMSGRENRFACDTLHRISKKIVEEALSKDVDVIVMEELKEIRQNISDNKKFQTWAFRKLQKYIEYKAKEKDIEVKYVNPKYTSQRCSRCGTTLKQNRRNQHFECMDCGYRVDSDYNASKNIGFKTIFGGQMSQSRDG</sequence>
<evidence type="ECO:0000256" key="2">
    <source>
        <dbReference type="ARBA" id="ARBA00011044"/>
    </source>
</evidence>
<feature type="domain" description="Probable transposase IS891/IS1136/IS1341" evidence="6">
    <location>
        <begin position="179"/>
        <end position="282"/>
    </location>
</feature>
<comment type="caution">
    <text evidence="8">The sequence shown here is derived from an EMBL/GenBank/DDBJ whole genome shotgun (WGS) entry which is preliminary data.</text>
</comment>
<dbReference type="InterPro" id="IPR051399">
    <property type="entry name" value="RNA-guided_DNA_endo/Transpos"/>
</dbReference>
<comment type="similarity">
    <text evidence="1">In the C-terminal section; belongs to the transposase 35 family.</text>
</comment>
<dbReference type="EMBL" id="MSDW01000001">
    <property type="protein sequence ID" value="OKY78819.1"/>
    <property type="molecule type" value="Genomic_DNA"/>
</dbReference>
<proteinExistence type="inferred from homology"/>
<keyword evidence="4" id="KW-0238">DNA-binding</keyword>
<dbReference type="InterPro" id="IPR010095">
    <property type="entry name" value="Cas12f1-like_TNB"/>
</dbReference>
<name>A0A1Q6DWS6_METT1</name>
<keyword evidence="5" id="KW-0233">DNA recombination</keyword>
<dbReference type="PANTHER" id="PTHR30405:SF26">
    <property type="entry name" value="TRANSPOSASE, PROBABLY IS605-TNPB FAMILY"/>
    <property type="match status" value="1"/>
</dbReference>
<dbReference type="NCBIfam" id="TIGR01766">
    <property type="entry name" value="IS200/IS605 family accessory protein TnpB-like domain"/>
    <property type="match status" value="1"/>
</dbReference>
<dbReference type="STRING" id="1903181.BTN85_1322"/>
<dbReference type="Pfam" id="PF01385">
    <property type="entry name" value="OrfB_IS605"/>
    <property type="match status" value="1"/>
</dbReference>